<protein>
    <submittedName>
        <fullName evidence="1">Uncharacterized protein</fullName>
    </submittedName>
</protein>
<organism evidence="1 2">
    <name type="scientific">Mycobacteroides immunogenum</name>
    <dbReference type="NCBI Taxonomy" id="83262"/>
    <lineage>
        <taxon>Bacteria</taxon>
        <taxon>Bacillati</taxon>
        <taxon>Actinomycetota</taxon>
        <taxon>Actinomycetes</taxon>
        <taxon>Mycobacteriales</taxon>
        <taxon>Mycobacteriaceae</taxon>
        <taxon>Mycobacteroides</taxon>
    </lineage>
</organism>
<proteinExistence type="predicted"/>
<gene>
    <name evidence="1" type="ORF">AN912_22410</name>
</gene>
<evidence type="ECO:0000313" key="2">
    <source>
        <dbReference type="Proteomes" id="UP000037962"/>
    </source>
</evidence>
<reference evidence="1 2" key="1">
    <citation type="submission" date="2015-09" db="EMBL/GenBank/DDBJ databases">
        <title>Genome Sequences of Mycobacterium immunogenum Isolates, Recuperated from a Chloraminated Drinking Water Distribution System Simulator Subjected to Episodes of Nitrification.</title>
        <authorList>
            <person name="Gomez-Alvarez V."/>
            <person name="Revetta R.P."/>
        </authorList>
    </citation>
    <scope>NUCLEOTIDE SEQUENCE [LARGE SCALE GENOMIC DNA]</scope>
    <source>
        <strain evidence="1 2">H076</strain>
    </source>
</reference>
<accession>A0ABR5LMD3</accession>
<evidence type="ECO:0000313" key="1">
    <source>
        <dbReference type="EMBL" id="KPG28112.1"/>
    </source>
</evidence>
<sequence>MVLEFDHVRGEKASNISDLVVSGGLRKLMDEIAKCDVRCANCHRRATYMRRLKDAGLGRYSNPYELQSQRVSHASVV</sequence>
<name>A0ABR5LMD3_9MYCO</name>
<dbReference type="Proteomes" id="UP000037962">
    <property type="component" value="Unassembled WGS sequence"/>
</dbReference>
<keyword evidence="2" id="KW-1185">Reference proteome</keyword>
<comment type="caution">
    <text evidence="1">The sequence shown here is derived from an EMBL/GenBank/DDBJ whole genome shotgun (WGS) entry which is preliminary data.</text>
</comment>
<dbReference type="EMBL" id="LJFS01000036">
    <property type="protein sequence ID" value="KPG28112.1"/>
    <property type="molecule type" value="Genomic_DNA"/>
</dbReference>